<dbReference type="Pfam" id="PF00059">
    <property type="entry name" value="Lectin_C"/>
    <property type="match status" value="1"/>
</dbReference>
<feature type="compositionally biased region" description="Low complexity" evidence="5">
    <location>
        <begin position="171"/>
        <end position="201"/>
    </location>
</feature>
<feature type="domain" description="C-type lectin" evidence="7">
    <location>
        <begin position="269"/>
        <end position="371"/>
    </location>
</feature>
<dbReference type="Proteomes" id="UP000515203">
    <property type="component" value="Unplaced"/>
</dbReference>
<feature type="region of interest" description="Disordered" evidence="5">
    <location>
        <begin position="43"/>
        <end position="214"/>
    </location>
</feature>
<evidence type="ECO:0000313" key="9">
    <source>
        <dbReference type="RefSeq" id="XP_004641268.1"/>
    </source>
</evidence>
<dbReference type="GO" id="GO:0005581">
    <property type="term" value="C:collagen trimer"/>
    <property type="evidence" value="ECO:0007669"/>
    <property type="project" value="UniProtKB-KW"/>
</dbReference>
<dbReference type="AlphaFoldDB" id="A0A6P3FNH8"/>
<feature type="chain" id="PRO_5027649387" evidence="6">
    <location>
        <begin position="21"/>
        <end position="372"/>
    </location>
</feature>
<dbReference type="GO" id="GO:0005771">
    <property type="term" value="C:multivesicular body"/>
    <property type="evidence" value="ECO:0007669"/>
    <property type="project" value="TreeGrafter"/>
</dbReference>
<dbReference type="Pfam" id="PF09006">
    <property type="entry name" value="Surfac_D-trimer"/>
    <property type="match status" value="1"/>
</dbReference>
<sequence>MLLPLLSVLFLLMQPQGNLGAELKHYHAKPLPNACTLVICSPTENGLPGRDGRDGREGPRGEKGDSGFPGAVGPAGMPGRTGPVGPKGDNGSDGKPGRKGDPGQSGPPGLPGVPGLVGKDGPPGKQGDIGPQGKPGPKGETGPKGEVGAPGVQGSTGANGPTGPKGEKGAPAEPGAPGRAGAAGPAGAVGPPGPVGARGPPGLKGGRGAPGAKGESGLSDITFLKQQVAAFQDQLENLKATLSCYKNAELYSNGRSVGNKIFKTGGAVKNFEGAQVMCSQAGGQVASPHSAAENAALQELVTAQNKIAFLSMTDSKKEGTFVYPSREALVYSNWASKEPNNLGGTEHCIELFTDGKWNDCNCGENRLVICEF</sequence>
<evidence type="ECO:0000256" key="5">
    <source>
        <dbReference type="SAM" id="MobiDB-lite"/>
    </source>
</evidence>
<protein>
    <submittedName>
        <fullName evidence="9">Pulmonary surfactant-associated protein D isoform X1</fullName>
    </submittedName>
</protein>
<dbReference type="SUPFAM" id="SSF57944">
    <property type="entry name" value="Triple coiled coil domain of C-type lectins"/>
    <property type="match status" value="1"/>
</dbReference>
<dbReference type="PROSITE" id="PS50041">
    <property type="entry name" value="C_TYPE_LECTIN_2"/>
    <property type="match status" value="1"/>
</dbReference>
<evidence type="ECO:0000256" key="3">
    <source>
        <dbReference type="ARBA" id="ARBA00023119"/>
    </source>
</evidence>
<accession>A0A6P3FNH8</accession>
<feature type="signal peptide" evidence="6">
    <location>
        <begin position="1"/>
        <end position="20"/>
    </location>
</feature>
<dbReference type="PANTHER" id="PTHR24024:SF15">
    <property type="entry name" value="PULMONARY SURFACTANT-ASSOCIATED PROTEIN D"/>
    <property type="match status" value="1"/>
</dbReference>
<keyword evidence="3" id="KW-0176">Collagen</keyword>
<evidence type="ECO:0000313" key="8">
    <source>
        <dbReference type="Proteomes" id="UP000515203"/>
    </source>
</evidence>
<dbReference type="InterPro" id="IPR051077">
    <property type="entry name" value="Ca-dependent_lectin"/>
</dbReference>
<dbReference type="FunFam" id="3.10.100.10:FF:000045">
    <property type="entry name" value="Pulmonary surfactant-associated protein D"/>
    <property type="match status" value="1"/>
</dbReference>
<keyword evidence="2" id="KW-0677">Repeat</keyword>
<keyword evidence="1" id="KW-0430">Lectin</keyword>
<evidence type="ECO:0000256" key="1">
    <source>
        <dbReference type="ARBA" id="ARBA00022734"/>
    </source>
</evidence>
<dbReference type="GO" id="GO:0030246">
    <property type="term" value="F:carbohydrate binding"/>
    <property type="evidence" value="ECO:0007669"/>
    <property type="project" value="UniProtKB-KW"/>
</dbReference>
<organism evidence="8 9">
    <name type="scientific">Octodon degus</name>
    <name type="common">Degu</name>
    <name type="synonym">Sciurus degus</name>
    <dbReference type="NCBI Taxonomy" id="10160"/>
    <lineage>
        <taxon>Eukaryota</taxon>
        <taxon>Metazoa</taxon>
        <taxon>Chordata</taxon>
        <taxon>Craniata</taxon>
        <taxon>Vertebrata</taxon>
        <taxon>Euteleostomi</taxon>
        <taxon>Mammalia</taxon>
        <taxon>Eutheria</taxon>
        <taxon>Euarchontoglires</taxon>
        <taxon>Glires</taxon>
        <taxon>Rodentia</taxon>
        <taxon>Hystricomorpha</taxon>
        <taxon>Octodontidae</taxon>
        <taxon>Octodon</taxon>
    </lineage>
</organism>
<evidence type="ECO:0000259" key="7">
    <source>
        <dbReference type="PROSITE" id="PS50041"/>
    </source>
</evidence>
<dbReference type="GeneID" id="101565157"/>
<dbReference type="InParanoid" id="A0A6P3FNH8"/>
<keyword evidence="8" id="KW-1185">Reference proteome</keyword>
<dbReference type="InterPro" id="IPR001304">
    <property type="entry name" value="C-type_lectin-like"/>
</dbReference>
<keyword evidence="6" id="KW-0732">Signal</keyword>
<dbReference type="Gene3D" id="3.10.100.10">
    <property type="entry name" value="Mannose-Binding Protein A, subunit A"/>
    <property type="match status" value="1"/>
</dbReference>
<evidence type="ECO:0000256" key="2">
    <source>
        <dbReference type="ARBA" id="ARBA00022737"/>
    </source>
</evidence>
<evidence type="ECO:0000256" key="6">
    <source>
        <dbReference type="SAM" id="SignalP"/>
    </source>
</evidence>
<dbReference type="InterPro" id="IPR016186">
    <property type="entry name" value="C-type_lectin-like/link_sf"/>
</dbReference>
<dbReference type="RefSeq" id="XP_004641268.1">
    <property type="nucleotide sequence ID" value="XM_004641211.2"/>
</dbReference>
<dbReference type="PANTHER" id="PTHR24024">
    <property type="entry name" value="PULMONARY SURFACTANT-ASSOCIATED PROTEIN A"/>
    <property type="match status" value="1"/>
</dbReference>
<dbReference type="GO" id="GO:0005615">
    <property type="term" value="C:extracellular space"/>
    <property type="evidence" value="ECO:0007669"/>
    <property type="project" value="TreeGrafter"/>
</dbReference>
<keyword evidence="4" id="KW-0175">Coiled coil</keyword>
<dbReference type="SUPFAM" id="SSF56436">
    <property type="entry name" value="C-type lectin-like"/>
    <property type="match status" value="1"/>
</dbReference>
<dbReference type="OrthoDB" id="10255512at2759"/>
<dbReference type="InterPro" id="IPR016187">
    <property type="entry name" value="CTDL_fold"/>
</dbReference>
<feature type="compositionally biased region" description="Gly residues" evidence="5">
    <location>
        <begin position="202"/>
        <end position="211"/>
    </location>
</feature>
<dbReference type="SMART" id="SM00034">
    <property type="entry name" value="CLECT"/>
    <property type="match status" value="1"/>
</dbReference>
<dbReference type="InterPro" id="IPR015097">
    <property type="entry name" value="Surfac_D-trimer"/>
</dbReference>
<feature type="compositionally biased region" description="Low complexity" evidence="5">
    <location>
        <begin position="113"/>
        <end position="132"/>
    </location>
</feature>
<reference evidence="9" key="1">
    <citation type="submission" date="2025-08" db="UniProtKB">
        <authorList>
            <consortium name="RefSeq"/>
        </authorList>
    </citation>
    <scope>IDENTIFICATION</scope>
</reference>
<gene>
    <name evidence="9" type="primary">LOC101565157</name>
</gene>
<proteinExistence type="predicted"/>
<feature type="compositionally biased region" description="Low complexity" evidence="5">
    <location>
        <begin position="138"/>
        <end position="147"/>
    </location>
</feature>
<dbReference type="FunCoup" id="A0A6P3FNH8">
    <property type="interactions" value="236"/>
</dbReference>
<dbReference type="Gene3D" id="1.20.5.360">
    <property type="entry name" value="SFTPD helical domain"/>
    <property type="match status" value="1"/>
</dbReference>
<feature type="compositionally biased region" description="Basic and acidic residues" evidence="5">
    <location>
        <begin position="50"/>
        <end position="65"/>
    </location>
</feature>
<feature type="coiled-coil region" evidence="4">
    <location>
        <begin position="221"/>
        <end position="248"/>
    </location>
</feature>
<evidence type="ECO:0000256" key="4">
    <source>
        <dbReference type="SAM" id="Coils"/>
    </source>
</evidence>
<name>A0A6P3FNH8_OCTDE</name>
<feature type="compositionally biased region" description="Basic and acidic residues" evidence="5">
    <location>
        <begin position="90"/>
        <end position="101"/>
    </location>
</feature>